<dbReference type="GO" id="GO:0003677">
    <property type="term" value="F:DNA binding"/>
    <property type="evidence" value="ECO:0007669"/>
    <property type="project" value="UniProtKB-KW"/>
</dbReference>
<dbReference type="Gene3D" id="1.10.10.10">
    <property type="entry name" value="Winged helix-like DNA-binding domain superfamily/Winged helix DNA-binding domain"/>
    <property type="match status" value="1"/>
</dbReference>
<dbReference type="SUPFAM" id="SSF53697">
    <property type="entry name" value="SIS domain"/>
    <property type="match status" value="1"/>
</dbReference>
<organism evidence="7 8">
    <name type="scientific">Geosporobacter ferrireducens</name>
    <dbReference type="NCBI Taxonomy" id="1424294"/>
    <lineage>
        <taxon>Bacteria</taxon>
        <taxon>Bacillati</taxon>
        <taxon>Bacillota</taxon>
        <taxon>Clostridia</taxon>
        <taxon>Peptostreptococcales</taxon>
        <taxon>Thermotaleaceae</taxon>
        <taxon>Geosporobacter</taxon>
    </lineage>
</organism>
<keyword evidence="4" id="KW-0472">Membrane</keyword>
<feature type="transmembrane region" description="Helical" evidence="4">
    <location>
        <begin position="236"/>
        <end position="258"/>
    </location>
</feature>
<dbReference type="GO" id="GO:0097367">
    <property type="term" value="F:carbohydrate derivative binding"/>
    <property type="evidence" value="ECO:0007669"/>
    <property type="project" value="InterPro"/>
</dbReference>
<dbReference type="InterPro" id="IPR001347">
    <property type="entry name" value="SIS_dom"/>
</dbReference>
<dbReference type="SUPFAM" id="SSF46689">
    <property type="entry name" value="Homeodomain-like"/>
    <property type="match status" value="1"/>
</dbReference>
<dbReference type="InterPro" id="IPR009057">
    <property type="entry name" value="Homeodomain-like_sf"/>
</dbReference>
<dbReference type="STRING" id="1424294.Gferi_25180"/>
<dbReference type="PROSITE" id="PS51071">
    <property type="entry name" value="HTH_RPIR"/>
    <property type="match status" value="1"/>
</dbReference>
<dbReference type="OrthoDB" id="9762536at2"/>
<dbReference type="InterPro" id="IPR036388">
    <property type="entry name" value="WH-like_DNA-bd_sf"/>
</dbReference>
<dbReference type="InterPro" id="IPR047640">
    <property type="entry name" value="RpiR-like"/>
</dbReference>
<sequence length="285" mass="32612">MKILKNISMAMDQLSNKQKVIARYLMQNKDKIGFMTLKELSEEINVTEVTILNFCKCIGIDSFTEMRKEFQELVKKELHVPTKIESSLQALDNLNDAFSNTVQIQKLNFERIIQQNSIDTLYAVGKNIEKARTVYICGLGISKVVADYLNSRLKLINIDSRILDIGDMVSASAELARATDEDCFFLISFPSYSPLIINLSRYLTEKNLNFIVLTDNEKSPLAKNAKIILKSYNESLVFYNFISATISLVEQVLIVLSFNMKDRIMENLETLEEVQDSLIKDIYNE</sequence>
<dbReference type="AlphaFoldDB" id="A0A1D8GNW2"/>
<evidence type="ECO:0000256" key="3">
    <source>
        <dbReference type="ARBA" id="ARBA00023163"/>
    </source>
</evidence>
<evidence type="ECO:0000259" key="5">
    <source>
        <dbReference type="PROSITE" id="PS51071"/>
    </source>
</evidence>
<evidence type="ECO:0000256" key="2">
    <source>
        <dbReference type="ARBA" id="ARBA00023125"/>
    </source>
</evidence>
<dbReference type="GO" id="GO:0003700">
    <property type="term" value="F:DNA-binding transcription factor activity"/>
    <property type="evidence" value="ECO:0007669"/>
    <property type="project" value="InterPro"/>
</dbReference>
<dbReference type="Gene3D" id="3.40.50.10490">
    <property type="entry name" value="Glucose-6-phosphate isomerase like protein, domain 1"/>
    <property type="match status" value="1"/>
</dbReference>
<keyword evidence="2" id="KW-0238">DNA-binding</keyword>
<reference evidence="7 8" key="1">
    <citation type="submission" date="2016-09" db="EMBL/GenBank/DDBJ databases">
        <title>Genomic analysis reveals versatility of anaerobic energy metabolism of Geosporobacter ferrireducens IRF9 of phylum Firmicutes.</title>
        <authorList>
            <person name="Kim S.-J."/>
        </authorList>
    </citation>
    <scope>NUCLEOTIDE SEQUENCE [LARGE SCALE GENOMIC DNA]</scope>
    <source>
        <strain evidence="7 8">IRF9</strain>
    </source>
</reference>
<dbReference type="PROSITE" id="PS51464">
    <property type="entry name" value="SIS"/>
    <property type="match status" value="1"/>
</dbReference>
<dbReference type="RefSeq" id="WP_069980866.1">
    <property type="nucleotide sequence ID" value="NZ_CP017269.1"/>
</dbReference>
<protein>
    <recommendedName>
        <fullName evidence="9">RpiR family transcriptional regulator</fullName>
    </recommendedName>
</protein>
<accession>A0A1D8GNW2</accession>
<gene>
    <name evidence="7" type="ORF">Gferi_25180</name>
</gene>
<evidence type="ECO:0000256" key="1">
    <source>
        <dbReference type="ARBA" id="ARBA00023015"/>
    </source>
</evidence>
<dbReference type="PANTHER" id="PTHR30514:SF18">
    <property type="entry name" value="RPIR-FAMILY TRANSCRIPTIONAL REGULATOR"/>
    <property type="match status" value="1"/>
</dbReference>
<dbReference type="EMBL" id="CP017269">
    <property type="protein sequence ID" value="AOT72557.1"/>
    <property type="molecule type" value="Genomic_DNA"/>
</dbReference>
<name>A0A1D8GNW2_9FIRM</name>
<dbReference type="Pfam" id="PF01418">
    <property type="entry name" value="HTH_6"/>
    <property type="match status" value="1"/>
</dbReference>
<dbReference type="CDD" id="cd05013">
    <property type="entry name" value="SIS_RpiR"/>
    <property type="match status" value="1"/>
</dbReference>
<keyword evidence="4" id="KW-0812">Transmembrane</keyword>
<evidence type="ECO:0008006" key="9">
    <source>
        <dbReference type="Google" id="ProtNLM"/>
    </source>
</evidence>
<evidence type="ECO:0000259" key="6">
    <source>
        <dbReference type="PROSITE" id="PS51464"/>
    </source>
</evidence>
<keyword evidence="1" id="KW-0805">Transcription regulation</keyword>
<proteinExistence type="predicted"/>
<dbReference type="GO" id="GO:1901135">
    <property type="term" value="P:carbohydrate derivative metabolic process"/>
    <property type="evidence" value="ECO:0007669"/>
    <property type="project" value="InterPro"/>
</dbReference>
<dbReference type="KEGG" id="gfe:Gferi_25180"/>
<feature type="domain" description="HTH rpiR-type" evidence="5">
    <location>
        <begin position="1"/>
        <end position="77"/>
    </location>
</feature>
<evidence type="ECO:0000313" key="8">
    <source>
        <dbReference type="Proteomes" id="UP000095743"/>
    </source>
</evidence>
<keyword evidence="4" id="KW-1133">Transmembrane helix</keyword>
<evidence type="ECO:0000256" key="4">
    <source>
        <dbReference type="SAM" id="Phobius"/>
    </source>
</evidence>
<dbReference type="InterPro" id="IPR046348">
    <property type="entry name" value="SIS_dom_sf"/>
</dbReference>
<keyword evidence="8" id="KW-1185">Reference proteome</keyword>
<feature type="domain" description="SIS" evidence="6">
    <location>
        <begin position="124"/>
        <end position="252"/>
    </location>
</feature>
<dbReference type="Proteomes" id="UP000095743">
    <property type="component" value="Chromosome"/>
</dbReference>
<dbReference type="InterPro" id="IPR000281">
    <property type="entry name" value="HTH_RpiR"/>
</dbReference>
<dbReference type="Pfam" id="PF01380">
    <property type="entry name" value="SIS"/>
    <property type="match status" value="1"/>
</dbReference>
<evidence type="ECO:0000313" key="7">
    <source>
        <dbReference type="EMBL" id="AOT72557.1"/>
    </source>
</evidence>
<keyword evidence="3" id="KW-0804">Transcription</keyword>
<dbReference type="InterPro" id="IPR035472">
    <property type="entry name" value="RpiR-like_SIS"/>
</dbReference>
<dbReference type="PANTHER" id="PTHR30514">
    <property type="entry name" value="GLUCOKINASE"/>
    <property type="match status" value="1"/>
</dbReference>